<dbReference type="AlphaFoldDB" id="A0A6M3LNU5"/>
<keyword evidence="1" id="KW-0812">Transmembrane</keyword>
<name>A0A6M3LNU5_9ZZZZ</name>
<protein>
    <submittedName>
        <fullName evidence="2">Uncharacterized protein</fullName>
    </submittedName>
</protein>
<gene>
    <name evidence="2" type="ORF">MM415B05544_0008</name>
</gene>
<proteinExistence type="predicted"/>
<keyword evidence="1" id="KW-1133">Transmembrane helix</keyword>
<organism evidence="2">
    <name type="scientific">viral metagenome</name>
    <dbReference type="NCBI Taxonomy" id="1070528"/>
    <lineage>
        <taxon>unclassified sequences</taxon>
        <taxon>metagenomes</taxon>
        <taxon>organismal metagenomes</taxon>
    </lineage>
</organism>
<reference evidence="2" key="1">
    <citation type="submission" date="2020-03" db="EMBL/GenBank/DDBJ databases">
        <title>The deep terrestrial virosphere.</title>
        <authorList>
            <person name="Holmfeldt K."/>
            <person name="Nilsson E."/>
            <person name="Simone D."/>
            <person name="Lopez-Fernandez M."/>
            <person name="Wu X."/>
            <person name="de Brujin I."/>
            <person name="Lundin D."/>
            <person name="Andersson A."/>
            <person name="Bertilsson S."/>
            <person name="Dopson M."/>
        </authorList>
    </citation>
    <scope>NUCLEOTIDE SEQUENCE</scope>
    <source>
        <strain evidence="2">MM415B05544</strain>
    </source>
</reference>
<feature type="transmembrane region" description="Helical" evidence="1">
    <location>
        <begin position="32"/>
        <end position="50"/>
    </location>
</feature>
<evidence type="ECO:0000256" key="1">
    <source>
        <dbReference type="SAM" id="Phobius"/>
    </source>
</evidence>
<accession>A0A6M3LNU5</accession>
<sequence length="54" mass="5509">MTPKKIIIGIAGAAIVGGLTQAASYYPNLVGIFTPASALVLAVVAYFNGIDNNE</sequence>
<evidence type="ECO:0000313" key="2">
    <source>
        <dbReference type="EMBL" id="QJA95212.1"/>
    </source>
</evidence>
<dbReference type="EMBL" id="MT143295">
    <property type="protein sequence ID" value="QJA95212.1"/>
    <property type="molecule type" value="Genomic_DNA"/>
</dbReference>
<keyword evidence="1" id="KW-0472">Membrane</keyword>